<dbReference type="SUPFAM" id="SSF53474">
    <property type="entry name" value="alpha/beta-Hydrolases"/>
    <property type="match status" value="1"/>
</dbReference>
<accession>A0ABW5TT85</accession>
<evidence type="ECO:0000256" key="1">
    <source>
        <dbReference type="ARBA" id="ARBA00022801"/>
    </source>
</evidence>
<gene>
    <name evidence="3" type="ORF">ACFSSE_09925</name>
</gene>
<dbReference type="EMBL" id="JBHULV010000029">
    <property type="protein sequence ID" value="MFD2732023.1"/>
    <property type="molecule type" value="Genomic_DNA"/>
</dbReference>
<evidence type="ECO:0000313" key="4">
    <source>
        <dbReference type="Proteomes" id="UP001597546"/>
    </source>
</evidence>
<dbReference type="InterPro" id="IPR029058">
    <property type="entry name" value="AB_hydrolase_fold"/>
</dbReference>
<evidence type="ECO:0000259" key="2">
    <source>
        <dbReference type="Pfam" id="PF00326"/>
    </source>
</evidence>
<dbReference type="PANTHER" id="PTHR42776:SF27">
    <property type="entry name" value="DIPEPTIDYL PEPTIDASE FAMILY MEMBER 6"/>
    <property type="match status" value="1"/>
</dbReference>
<dbReference type="SUPFAM" id="SSF82171">
    <property type="entry name" value="DPP6 N-terminal domain-like"/>
    <property type="match status" value="1"/>
</dbReference>
<dbReference type="PANTHER" id="PTHR42776">
    <property type="entry name" value="SERINE PEPTIDASE S9 FAMILY MEMBER"/>
    <property type="match status" value="1"/>
</dbReference>
<proteinExistence type="predicted"/>
<dbReference type="EC" id="3.4.-.-" evidence="3"/>
<organism evidence="3 4">
    <name type="scientific">Pedobacter alpinus</name>
    <dbReference type="NCBI Taxonomy" id="1590643"/>
    <lineage>
        <taxon>Bacteria</taxon>
        <taxon>Pseudomonadati</taxon>
        <taxon>Bacteroidota</taxon>
        <taxon>Sphingobacteriia</taxon>
        <taxon>Sphingobacteriales</taxon>
        <taxon>Sphingobacteriaceae</taxon>
        <taxon>Pedobacter</taxon>
    </lineage>
</organism>
<protein>
    <submittedName>
        <fullName evidence="3">Alpha/beta hydrolase family protein</fullName>
        <ecNumber evidence="3">3.4.-.-</ecNumber>
    </submittedName>
</protein>
<dbReference type="Gene3D" id="3.40.50.1820">
    <property type="entry name" value="alpha/beta hydrolase"/>
    <property type="match status" value="1"/>
</dbReference>
<dbReference type="Pfam" id="PF00326">
    <property type="entry name" value="Peptidase_S9"/>
    <property type="match status" value="1"/>
</dbReference>
<sequence length="613" mass="70060">MGCNYNPPVDPVAVETFFKNPEQSMYRLSPNGKYLSFLKPYKGYLNVYVKCVNDSLVTQVTAYTDRSVRTANWVGNDKLIYLKEKDSLDNYPAFLVNKDGTQNIAIQTSPNTKVNIVDQELRNQEHILIALNERDETFFDVYKLNINTGKKELLVKNPGNIVLWFTDNDGEVNLAIGSDGVNETLYFRNNESEKFKPVISNNFKSTLKPLGFTKDKNHIYALSNLSRDKLALVEFDCATGKEIKVIYENKDADILEVVNSKTKGNLAYLTYEIDKREIHFLDANYQSIYNDIHKILPNDEVIIVDKDASEHHFIVKTYTDKSPGVYYLYAVKDKSLTKLADVNSAINPDNMCAMKAVSYKARDGQIIHGYLTLPIGKDEKNLPCIVMPHQGPSARNVWGYTPEVQYLANKGYAVFQMNYRGSTGYGKNFQNAGFKQWGKKVQEDIYDGVKWLINQDLINPKKIGVFGYGFGGYSALNQVVYYPQLYKCAASYSGYINLFTYLKGFPAYYKPYKLMLNEMIGDPEKDIDYLKSSSPIFQVDKIKTPILIAQGGKDSKVNVTETNQFVKELRKKQIAVNYILNENETQLFKNPENKFTFYRQLGDFLDKQINPDK</sequence>
<keyword evidence="1 3" id="KW-0378">Hydrolase</keyword>
<name>A0ABW5TT85_9SPHI</name>
<comment type="caution">
    <text evidence="3">The sequence shown here is derived from an EMBL/GenBank/DDBJ whole genome shotgun (WGS) entry which is preliminary data.</text>
</comment>
<dbReference type="GO" id="GO:0016787">
    <property type="term" value="F:hydrolase activity"/>
    <property type="evidence" value="ECO:0007669"/>
    <property type="project" value="UniProtKB-KW"/>
</dbReference>
<keyword evidence="4" id="KW-1185">Reference proteome</keyword>
<evidence type="ECO:0000313" key="3">
    <source>
        <dbReference type="EMBL" id="MFD2732023.1"/>
    </source>
</evidence>
<dbReference type="Proteomes" id="UP001597546">
    <property type="component" value="Unassembled WGS sequence"/>
</dbReference>
<reference evidence="4" key="1">
    <citation type="journal article" date="2019" name="Int. J. Syst. Evol. Microbiol.">
        <title>The Global Catalogue of Microorganisms (GCM) 10K type strain sequencing project: providing services to taxonomists for standard genome sequencing and annotation.</title>
        <authorList>
            <consortium name="The Broad Institute Genomics Platform"/>
            <consortium name="The Broad Institute Genome Sequencing Center for Infectious Disease"/>
            <person name="Wu L."/>
            <person name="Ma J."/>
        </authorList>
    </citation>
    <scope>NUCLEOTIDE SEQUENCE [LARGE SCALE GENOMIC DNA]</scope>
    <source>
        <strain evidence="4">KCTC 42456</strain>
    </source>
</reference>
<feature type="domain" description="Peptidase S9 prolyl oligopeptidase catalytic" evidence="2">
    <location>
        <begin position="400"/>
        <end position="610"/>
    </location>
</feature>
<dbReference type="RefSeq" id="WP_379041354.1">
    <property type="nucleotide sequence ID" value="NZ_JBHSKW010000014.1"/>
</dbReference>
<dbReference type="InterPro" id="IPR001375">
    <property type="entry name" value="Peptidase_S9_cat"/>
</dbReference>